<evidence type="ECO:0000256" key="2">
    <source>
        <dbReference type="ARBA" id="ARBA00022723"/>
    </source>
</evidence>
<protein>
    <submittedName>
        <fullName evidence="5">3'(2'),5'-bisphosphate nucleotidase CysQ</fullName>
        <ecNumber evidence="5">3.1.3.7</ecNumber>
    </submittedName>
</protein>
<dbReference type="Gene3D" id="3.40.190.80">
    <property type="match status" value="1"/>
</dbReference>
<evidence type="ECO:0000256" key="4">
    <source>
        <dbReference type="ARBA" id="ARBA00022842"/>
    </source>
</evidence>
<sequence length="262" mass="28714">MTNWNDDLSLIRRAAREAGEIALGYFGQSPEVWWKSEGGRSPVSAADFAANDRLRALLLKERPDYGWLSEETDDDETRLTASTAFVIDPIDGTRAFIHGDKVWCVSVAVVHGGVPVAGVLFAPALEEEFWAVSGGPAFKNGVSIQVSTAQAGEPRKIALPEDMLVRFPQDLRRTLKRIRHVPSLAYRLAMVADGRIDGTVVKRNSHDWDLAAADIILERAGGRLVDRQGNRLSYNRRGVAHEELCAGAEHVLESLIEGIGSC</sequence>
<dbReference type="RefSeq" id="WP_377400337.1">
    <property type="nucleotide sequence ID" value="NZ_JBHUEQ010000017.1"/>
</dbReference>
<dbReference type="PROSITE" id="PS00630">
    <property type="entry name" value="IMP_2"/>
    <property type="match status" value="1"/>
</dbReference>
<name>A0ABW4M317_9HYPH</name>
<dbReference type="PROSITE" id="PS00629">
    <property type="entry name" value="IMP_1"/>
    <property type="match status" value="1"/>
</dbReference>
<dbReference type="InterPro" id="IPR000760">
    <property type="entry name" value="Inositol_monophosphatase-like"/>
</dbReference>
<dbReference type="PANTHER" id="PTHR20854">
    <property type="entry name" value="INOSITOL MONOPHOSPHATASE"/>
    <property type="match status" value="1"/>
</dbReference>
<reference evidence="6" key="1">
    <citation type="journal article" date="2019" name="Int. J. Syst. Evol. Microbiol.">
        <title>The Global Catalogue of Microorganisms (GCM) 10K type strain sequencing project: providing services to taxonomists for standard genome sequencing and annotation.</title>
        <authorList>
            <consortium name="The Broad Institute Genomics Platform"/>
            <consortium name="The Broad Institute Genome Sequencing Center for Infectious Disease"/>
            <person name="Wu L."/>
            <person name="Ma J."/>
        </authorList>
    </citation>
    <scope>NUCLEOTIDE SEQUENCE [LARGE SCALE GENOMIC DNA]</scope>
    <source>
        <strain evidence="6">CG52</strain>
    </source>
</reference>
<proteinExistence type="inferred from homology"/>
<evidence type="ECO:0000313" key="5">
    <source>
        <dbReference type="EMBL" id="MFD1745850.1"/>
    </source>
</evidence>
<keyword evidence="3 5" id="KW-0378">Hydrolase</keyword>
<dbReference type="EC" id="3.1.3.7" evidence="5"/>
<keyword evidence="2" id="KW-0479">Metal-binding</keyword>
<dbReference type="EMBL" id="JBHUEQ010000017">
    <property type="protein sequence ID" value="MFD1745850.1"/>
    <property type="molecule type" value="Genomic_DNA"/>
</dbReference>
<evidence type="ECO:0000256" key="1">
    <source>
        <dbReference type="ARBA" id="ARBA00009759"/>
    </source>
</evidence>
<dbReference type="PRINTS" id="PR00377">
    <property type="entry name" value="IMPHPHTASES"/>
</dbReference>
<gene>
    <name evidence="5" type="ORF">ACFSE1_10295</name>
</gene>
<dbReference type="Gene3D" id="3.30.540.10">
    <property type="entry name" value="Fructose-1,6-Bisphosphatase, subunit A, domain 1"/>
    <property type="match status" value="1"/>
</dbReference>
<dbReference type="CDD" id="cd01638">
    <property type="entry name" value="CysQ"/>
    <property type="match status" value="1"/>
</dbReference>
<dbReference type="Proteomes" id="UP001597322">
    <property type="component" value="Unassembled WGS sequence"/>
</dbReference>
<evidence type="ECO:0000313" key="6">
    <source>
        <dbReference type="Proteomes" id="UP001597322"/>
    </source>
</evidence>
<dbReference type="InterPro" id="IPR020583">
    <property type="entry name" value="Inositol_monoP_metal-BS"/>
</dbReference>
<comment type="similarity">
    <text evidence="1">Belongs to the inositol monophosphatase superfamily.</text>
</comment>
<dbReference type="PANTHER" id="PTHR20854:SF4">
    <property type="entry name" value="INOSITOL-1-MONOPHOSPHATASE-RELATED"/>
    <property type="match status" value="1"/>
</dbReference>
<dbReference type="GO" id="GO:0008441">
    <property type="term" value="F:3'(2'),5'-bisphosphate nucleotidase activity"/>
    <property type="evidence" value="ECO:0007669"/>
    <property type="project" value="UniProtKB-EC"/>
</dbReference>
<comment type="caution">
    <text evidence="5">The sequence shown here is derived from an EMBL/GenBank/DDBJ whole genome shotgun (WGS) entry which is preliminary data.</text>
</comment>
<keyword evidence="4" id="KW-0460">Magnesium</keyword>
<dbReference type="SUPFAM" id="SSF56655">
    <property type="entry name" value="Carbohydrate phosphatase"/>
    <property type="match status" value="1"/>
</dbReference>
<keyword evidence="6" id="KW-1185">Reference proteome</keyword>
<dbReference type="InterPro" id="IPR020550">
    <property type="entry name" value="Inositol_monophosphatase_CS"/>
</dbReference>
<dbReference type="Pfam" id="PF00459">
    <property type="entry name" value="Inositol_P"/>
    <property type="match status" value="1"/>
</dbReference>
<accession>A0ABW4M317</accession>
<evidence type="ECO:0000256" key="3">
    <source>
        <dbReference type="ARBA" id="ARBA00022801"/>
    </source>
</evidence>
<organism evidence="5 6">
    <name type="scientific">Rhizobium helianthi</name>
    <dbReference type="NCBI Taxonomy" id="1132695"/>
    <lineage>
        <taxon>Bacteria</taxon>
        <taxon>Pseudomonadati</taxon>
        <taxon>Pseudomonadota</taxon>
        <taxon>Alphaproteobacteria</taxon>
        <taxon>Hyphomicrobiales</taxon>
        <taxon>Rhizobiaceae</taxon>
        <taxon>Rhizobium/Agrobacterium group</taxon>
        <taxon>Rhizobium</taxon>
    </lineage>
</organism>